<evidence type="ECO:0000256" key="2">
    <source>
        <dbReference type="ARBA" id="ARBA00022617"/>
    </source>
</evidence>
<dbReference type="OrthoDB" id="6431779at2759"/>
<dbReference type="Proteomes" id="UP000728032">
    <property type="component" value="Unassembled WGS sequence"/>
</dbReference>
<dbReference type="SUPFAM" id="SSF48264">
    <property type="entry name" value="Cytochrome P450"/>
    <property type="match status" value="1"/>
</dbReference>
<dbReference type="PANTHER" id="PTHR24302">
    <property type="entry name" value="CYTOCHROME P450 FAMILY 3"/>
    <property type="match status" value="1"/>
</dbReference>
<organism evidence="7">
    <name type="scientific">Oppiella nova</name>
    <dbReference type="NCBI Taxonomy" id="334625"/>
    <lineage>
        <taxon>Eukaryota</taxon>
        <taxon>Metazoa</taxon>
        <taxon>Ecdysozoa</taxon>
        <taxon>Arthropoda</taxon>
        <taxon>Chelicerata</taxon>
        <taxon>Arachnida</taxon>
        <taxon>Acari</taxon>
        <taxon>Acariformes</taxon>
        <taxon>Sarcoptiformes</taxon>
        <taxon>Oribatida</taxon>
        <taxon>Brachypylina</taxon>
        <taxon>Oppioidea</taxon>
        <taxon>Oppiidae</taxon>
        <taxon>Oppiella</taxon>
    </lineage>
</organism>
<name>A0A7R9QS85_9ACAR</name>
<comment type="similarity">
    <text evidence="1">Belongs to the cytochrome P450 family.</text>
</comment>
<evidence type="ECO:0000313" key="8">
    <source>
        <dbReference type="Proteomes" id="UP000728032"/>
    </source>
</evidence>
<evidence type="ECO:0000256" key="6">
    <source>
        <dbReference type="ARBA" id="ARBA00023033"/>
    </source>
</evidence>
<dbReference type="EMBL" id="OC925737">
    <property type="protein sequence ID" value="CAD7656311.1"/>
    <property type="molecule type" value="Genomic_DNA"/>
</dbReference>
<evidence type="ECO:0008006" key="9">
    <source>
        <dbReference type="Google" id="ProtNLM"/>
    </source>
</evidence>
<dbReference type="Gene3D" id="1.10.630.10">
    <property type="entry name" value="Cytochrome P450"/>
    <property type="match status" value="1"/>
</dbReference>
<protein>
    <recommendedName>
        <fullName evidence="9">Cytochrome P450</fullName>
    </recommendedName>
</protein>
<dbReference type="GO" id="GO:0020037">
    <property type="term" value="F:heme binding"/>
    <property type="evidence" value="ECO:0007669"/>
    <property type="project" value="InterPro"/>
</dbReference>
<evidence type="ECO:0000313" key="7">
    <source>
        <dbReference type="EMBL" id="CAD7656311.1"/>
    </source>
</evidence>
<keyword evidence="2" id="KW-0349">Heme</keyword>
<dbReference type="EMBL" id="CAJPVJ010010912">
    <property type="protein sequence ID" value="CAG2173498.1"/>
    <property type="molecule type" value="Genomic_DNA"/>
</dbReference>
<gene>
    <name evidence="7" type="ORF">ONB1V03_LOCUS12948</name>
</gene>
<dbReference type="GO" id="GO:0005506">
    <property type="term" value="F:iron ion binding"/>
    <property type="evidence" value="ECO:0007669"/>
    <property type="project" value="InterPro"/>
</dbReference>
<sequence>MRTSLSPTFMSTGKLKRMTPLILECVDTMNDTIDNIIASSNGILSAPVDVKRVTGAYAMESTIQMTFSRKVSALDDPNNPIIENVRKIHKNSLLSLVKLSTIMLAPYVARMLRISQFDSKVTQFFSDFTLNLIDERKRVSETESAVKKVDFLQLMLDSMRDNNNQAIDGSDDYTDSKGGEKYGEIRATAGMRDKVEILQFSCSTKTAIPLYKQMMSGCKPSRLIPAFPTGQAKTRLKSRSCRHSCPPH</sequence>
<keyword evidence="4" id="KW-0560">Oxidoreductase</keyword>
<evidence type="ECO:0000256" key="3">
    <source>
        <dbReference type="ARBA" id="ARBA00022723"/>
    </source>
</evidence>
<dbReference type="GO" id="GO:0016705">
    <property type="term" value="F:oxidoreductase activity, acting on paired donors, with incorporation or reduction of molecular oxygen"/>
    <property type="evidence" value="ECO:0007669"/>
    <property type="project" value="InterPro"/>
</dbReference>
<dbReference type="InterPro" id="IPR050705">
    <property type="entry name" value="Cytochrome_P450_3A"/>
</dbReference>
<keyword evidence="6" id="KW-0503">Monooxygenase</keyword>
<dbReference type="InterPro" id="IPR001128">
    <property type="entry name" value="Cyt_P450"/>
</dbReference>
<keyword evidence="3" id="KW-0479">Metal-binding</keyword>
<dbReference type="PANTHER" id="PTHR24302:SF15">
    <property type="entry name" value="FATTY-ACID PEROXYGENASE"/>
    <property type="match status" value="1"/>
</dbReference>
<accession>A0A7R9QS85</accession>
<dbReference type="InterPro" id="IPR036396">
    <property type="entry name" value="Cyt_P450_sf"/>
</dbReference>
<keyword evidence="5" id="KW-0408">Iron</keyword>
<dbReference type="GO" id="GO:0008395">
    <property type="term" value="F:steroid hydroxylase activity"/>
    <property type="evidence" value="ECO:0007669"/>
    <property type="project" value="TreeGrafter"/>
</dbReference>
<dbReference type="AlphaFoldDB" id="A0A7R9QS85"/>
<evidence type="ECO:0000256" key="5">
    <source>
        <dbReference type="ARBA" id="ARBA00023004"/>
    </source>
</evidence>
<evidence type="ECO:0000256" key="1">
    <source>
        <dbReference type="ARBA" id="ARBA00010617"/>
    </source>
</evidence>
<dbReference type="Pfam" id="PF00067">
    <property type="entry name" value="p450"/>
    <property type="match status" value="1"/>
</dbReference>
<reference evidence="7" key="1">
    <citation type="submission" date="2020-11" db="EMBL/GenBank/DDBJ databases">
        <authorList>
            <person name="Tran Van P."/>
        </authorList>
    </citation>
    <scope>NUCLEOTIDE SEQUENCE</scope>
</reference>
<proteinExistence type="inferred from homology"/>
<evidence type="ECO:0000256" key="4">
    <source>
        <dbReference type="ARBA" id="ARBA00023002"/>
    </source>
</evidence>
<keyword evidence="8" id="KW-1185">Reference proteome</keyword>